<keyword evidence="1" id="KW-0812">Transmembrane</keyword>
<dbReference type="Pfam" id="PF01569">
    <property type="entry name" value="PAP2"/>
    <property type="match status" value="1"/>
</dbReference>
<proteinExistence type="predicted"/>
<dbReference type="InterPro" id="IPR036938">
    <property type="entry name" value="PAP2/HPO_sf"/>
</dbReference>
<feature type="transmembrane region" description="Helical" evidence="1">
    <location>
        <begin position="57"/>
        <end position="77"/>
    </location>
</feature>
<evidence type="ECO:0000313" key="4">
    <source>
        <dbReference type="Proteomes" id="UP000029665"/>
    </source>
</evidence>
<gene>
    <name evidence="3" type="ORF">BN946_scf184746.g18</name>
</gene>
<dbReference type="Proteomes" id="UP000029665">
    <property type="component" value="Unassembled WGS sequence"/>
</dbReference>
<organism evidence="3 4">
    <name type="scientific">Pycnoporus cinnabarinus</name>
    <name type="common">Cinnabar-red polypore</name>
    <name type="synonym">Trametes cinnabarina</name>
    <dbReference type="NCBI Taxonomy" id="5643"/>
    <lineage>
        <taxon>Eukaryota</taxon>
        <taxon>Fungi</taxon>
        <taxon>Dikarya</taxon>
        <taxon>Basidiomycota</taxon>
        <taxon>Agaricomycotina</taxon>
        <taxon>Agaricomycetes</taxon>
        <taxon>Polyporales</taxon>
        <taxon>Polyporaceae</taxon>
        <taxon>Trametes</taxon>
    </lineage>
</organism>
<dbReference type="HOGENOM" id="CLU_074922_0_2_1"/>
<keyword evidence="1" id="KW-1133">Transmembrane helix</keyword>
<feature type="transmembrane region" description="Helical" evidence="1">
    <location>
        <begin position="32"/>
        <end position="51"/>
    </location>
</feature>
<keyword evidence="4" id="KW-1185">Reference proteome</keyword>
<accession>A0A060S4J5</accession>
<dbReference type="AlphaFoldDB" id="A0A060S4J5"/>
<dbReference type="OrthoDB" id="302705at2759"/>
<name>A0A060S4J5_PYCCI</name>
<dbReference type="STRING" id="5643.A0A060S4J5"/>
<reference evidence="3" key="1">
    <citation type="submission" date="2014-01" db="EMBL/GenBank/DDBJ databases">
        <title>The genome of the white-rot fungus Pycnoporus cinnabarinus: a basidiomycete model with a versatile arsenal for lignocellulosic biomass breakdown.</title>
        <authorList>
            <person name="Levasseur A."/>
            <person name="Lomascolo A."/>
            <person name="Ruiz-Duenas F.J."/>
            <person name="Uzan E."/>
            <person name="Piumi F."/>
            <person name="Kues U."/>
            <person name="Ram A.F.J."/>
            <person name="Murat C."/>
            <person name="Haon M."/>
            <person name="Benoit I."/>
            <person name="Arfi Y."/>
            <person name="Chevret D."/>
            <person name="Drula E."/>
            <person name="Kwon M.J."/>
            <person name="Gouret P."/>
            <person name="Lesage-Meessen L."/>
            <person name="Lombard V."/>
            <person name="Mariette J."/>
            <person name="Noirot C."/>
            <person name="Park J."/>
            <person name="Patyshakuliyeva A."/>
            <person name="Wieneger R.A.B."/>
            <person name="Wosten H.A.B."/>
            <person name="Martin F."/>
            <person name="Coutinho P.M."/>
            <person name="de Vries R."/>
            <person name="Martinez A.T."/>
            <person name="Klopp C."/>
            <person name="Pontarotti P."/>
            <person name="Henrissat B."/>
            <person name="Record E."/>
        </authorList>
    </citation>
    <scope>NUCLEOTIDE SEQUENCE [LARGE SCALE GENOMIC DNA]</scope>
    <source>
        <strain evidence="3">BRFM137</strain>
    </source>
</reference>
<evidence type="ECO:0000259" key="2">
    <source>
        <dbReference type="Pfam" id="PF01569"/>
    </source>
</evidence>
<protein>
    <recommendedName>
        <fullName evidence="2">Phosphatidic acid phosphatase type 2/haloperoxidase domain-containing protein</fullName>
    </recommendedName>
</protein>
<dbReference type="SUPFAM" id="SSF48317">
    <property type="entry name" value="Acid phosphatase/Vanadium-dependent haloperoxidase"/>
    <property type="match status" value="1"/>
</dbReference>
<comment type="caution">
    <text evidence="3">The sequence shown here is derived from an EMBL/GenBank/DDBJ whole genome shotgun (WGS) entry which is preliminary data.</text>
</comment>
<evidence type="ECO:0000313" key="3">
    <source>
        <dbReference type="EMBL" id="CDO69337.1"/>
    </source>
</evidence>
<dbReference type="Gene3D" id="1.20.144.10">
    <property type="entry name" value="Phosphatidic acid phosphatase type 2/haloperoxidase"/>
    <property type="match status" value="1"/>
</dbReference>
<dbReference type="EMBL" id="CCBP010000036">
    <property type="protein sequence ID" value="CDO69337.1"/>
    <property type="molecule type" value="Genomic_DNA"/>
</dbReference>
<evidence type="ECO:0000256" key="1">
    <source>
        <dbReference type="SAM" id="Phobius"/>
    </source>
</evidence>
<dbReference type="InterPro" id="IPR000326">
    <property type="entry name" value="PAP2/HPO"/>
</dbReference>
<feature type="domain" description="Phosphatidic acid phosphatase type 2/haloperoxidase" evidence="2">
    <location>
        <begin position="3"/>
        <end position="80"/>
    </location>
</feature>
<keyword evidence="1" id="KW-0472">Membrane</keyword>
<sequence>MGYFASFLVLHFTLQHRFVSTGYRILDYARDVLLYTFILTWAGAVAFSRYYLSYHTIAQVLWGFTIGVIFGTTYYVFVEYIPRRRPGSLLGRFRTALLINPVSTWFRLRDGWAVWADSGTEAQWLRWREEWDRQRLEARKSRVKAD</sequence>